<evidence type="ECO:0000313" key="1">
    <source>
        <dbReference type="EMBL" id="VGL94882.1"/>
    </source>
</evidence>
<dbReference type="EMBL" id="CAAHDB010000002">
    <property type="protein sequence ID" value="VGL94882.1"/>
    <property type="molecule type" value="Genomic_DNA"/>
</dbReference>
<sequence length="115" mass="13720">MTNNKKLYQHTLVRLYSFLMACQPLHPDPSLPVESCYTATTRLRRQPWRAISFESKDHPYCPSDENGINEKLERMRLEFLDETFRNHRTDEQCDADGKSMCEDRLRECARYTERS</sequence>
<protein>
    <recommendedName>
        <fullName evidence="2">Lipoprotein</fullName>
    </recommendedName>
</protein>
<organism evidence="1">
    <name type="scientific">Klebsiella pneumoniae</name>
    <dbReference type="NCBI Taxonomy" id="573"/>
    <lineage>
        <taxon>Bacteria</taxon>
        <taxon>Pseudomonadati</taxon>
        <taxon>Pseudomonadota</taxon>
        <taxon>Gammaproteobacteria</taxon>
        <taxon>Enterobacterales</taxon>
        <taxon>Enterobacteriaceae</taxon>
        <taxon>Klebsiella/Raoultella group</taxon>
        <taxon>Klebsiella</taxon>
        <taxon>Klebsiella pneumoniae complex</taxon>
    </lineage>
</organism>
<gene>
    <name evidence="1" type="ORF">SAMEA4873655_00936</name>
</gene>
<evidence type="ECO:0008006" key="2">
    <source>
        <dbReference type="Google" id="ProtNLM"/>
    </source>
</evidence>
<reference evidence="1" key="1">
    <citation type="submission" date="2019-03" db="EMBL/GenBank/DDBJ databases">
        <authorList>
            <consortium name="Pathogen Informatics"/>
        </authorList>
    </citation>
    <scope>NUCLEOTIDE SEQUENCE</scope>
    <source>
        <strain evidence="1">5012STDY7626459</strain>
    </source>
</reference>
<name>A0A485Y2S1_KLEPN</name>
<dbReference type="AlphaFoldDB" id="A0A485Y2S1"/>
<proteinExistence type="predicted"/>
<accession>A0A485Y2S1</accession>